<keyword evidence="3" id="KW-0808">Transferase</keyword>
<protein>
    <submittedName>
        <fullName evidence="3">Two-component sensor kinase</fullName>
    </submittedName>
</protein>
<dbReference type="Pfam" id="PF14827">
    <property type="entry name" value="dCache_3"/>
    <property type="match status" value="1"/>
</dbReference>
<feature type="transmembrane region" description="Helical" evidence="1">
    <location>
        <begin position="296"/>
        <end position="317"/>
    </location>
</feature>
<dbReference type="AlphaFoldDB" id="A0A2T4Z1I0"/>
<comment type="caution">
    <text evidence="3">The sequence shown here is derived from an EMBL/GenBank/DDBJ whole genome shotgun (WGS) entry which is preliminary data.</text>
</comment>
<dbReference type="Gene3D" id="3.30.450.20">
    <property type="entry name" value="PAS domain"/>
    <property type="match status" value="1"/>
</dbReference>
<gene>
    <name evidence="3" type="ORF">C8P69_106237</name>
</gene>
<dbReference type="InterPro" id="IPR029150">
    <property type="entry name" value="dCache_3"/>
</dbReference>
<dbReference type="SUPFAM" id="SSF103190">
    <property type="entry name" value="Sensory domain-like"/>
    <property type="match status" value="1"/>
</dbReference>
<proteinExistence type="predicted"/>
<dbReference type="EMBL" id="PZZL01000006">
    <property type="protein sequence ID" value="PTM53583.1"/>
    <property type="molecule type" value="Genomic_DNA"/>
</dbReference>
<keyword evidence="1" id="KW-1133">Transmembrane helix</keyword>
<keyword evidence="1" id="KW-0472">Membrane</keyword>
<dbReference type="InterPro" id="IPR029151">
    <property type="entry name" value="Sensor-like_sf"/>
</dbReference>
<dbReference type="RefSeq" id="WP_108178349.1">
    <property type="nucleotide sequence ID" value="NZ_PZZL01000006.1"/>
</dbReference>
<keyword evidence="4" id="KW-1185">Reference proteome</keyword>
<dbReference type="GO" id="GO:0016301">
    <property type="term" value="F:kinase activity"/>
    <property type="evidence" value="ECO:0007669"/>
    <property type="project" value="UniProtKB-KW"/>
</dbReference>
<name>A0A2T4Z1I0_9HYPH</name>
<evidence type="ECO:0000313" key="3">
    <source>
        <dbReference type="EMBL" id="PTM53583.1"/>
    </source>
</evidence>
<evidence type="ECO:0000313" key="4">
    <source>
        <dbReference type="Proteomes" id="UP000241808"/>
    </source>
</evidence>
<reference evidence="3 4" key="1">
    <citation type="submission" date="2018-04" db="EMBL/GenBank/DDBJ databases">
        <title>Genomic Encyclopedia of Archaeal and Bacterial Type Strains, Phase II (KMG-II): from individual species to whole genera.</title>
        <authorList>
            <person name="Goeker M."/>
        </authorList>
    </citation>
    <scope>NUCLEOTIDE SEQUENCE [LARGE SCALE GENOMIC DNA]</scope>
    <source>
        <strain evidence="3 4">DSM 25521</strain>
    </source>
</reference>
<dbReference type="OrthoDB" id="1776073at2"/>
<sequence>MVAVQWRRIGASALAPALVIALILGAMLRHQQASLRAVEDRDRTAQMQLVGSLLGANMDQAAKFALAIAESFGRHPQVRAALAASDRQQLQALSAEAYGYLGAQASVQIFGYHTPDLRYLLRMHRPDQHGDDISTFRAMVVAANRLRRAQTGVEIGIAGIGIRGVAPVEQGSALLGTVEAGLDIRPILDLVKTATNTEIAVIAASSLAGVTLDPKLPTVGDLTVMAATDEALFTGLMRAEPLRAVRDVTIGTRRLGGRSYAVMAQPLVDFSGRLIGLTVIAREEARSDGRRLTTELWVMALVGGIVAFVAFLVLARLRRQEA</sequence>
<keyword evidence="3" id="KW-0418">Kinase</keyword>
<evidence type="ECO:0000256" key="1">
    <source>
        <dbReference type="SAM" id="Phobius"/>
    </source>
</evidence>
<feature type="domain" description="Double Cache" evidence="2">
    <location>
        <begin position="58"/>
        <end position="283"/>
    </location>
</feature>
<dbReference type="Proteomes" id="UP000241808">
    <property type="component" value="Unassembled WGS sequence"/>
</dbReference>
<keyword evidence="1" id="KW-0812">Transmembrane</keyword>
<organism evidence="3 4">
    <name type="scientific">Phreatobacter oligotrophus</name>
    <dbReference type="NCBI Taxonomy" id="1122261"/>
    <lineage>
        <taxon>Bacteria</taxon>
        <taxon>Pseudomonadati</taxon>
        <taxon>Pseudomonadota</taxon>
        <taxon>Alphaproteobacteria</taxon>
        <taxon>Hyphomicrobiales</taxon>
        <taxon>Phreatobacteraceae</taxon>
        <taxon>Phreatobacter</taxon>
    </lineage>
</organism>
<accession>A0A2T4Z1I0</accession>
<evidence type="ECO:0000259" key="2">
    <source>
        <dbReference type="Pfam" id="PF14827"/>
    </source>
</evidence>